<feature type="signal peptide" evidence="3">
    <location>
        <begin position="1"/>
        <end position="26"/>
    </location>
</feature>
<evidence type="ECO:0000256" key="3">
    <source>
        <dbReference type="HAMAP-Rule" id="MF_02071"/>
    </source>
</evidence>
<dbReference type="Gene3D" id="2.40.40.10">
    <property type="entry name" value="RlpA-like domain"/>
    <property type="match status" value="1"/>
</dbReference>
<evidence type="ECO:0000259" key="5">
    <source>
        <dbReference type="Pfam" id="PF03330"/>
    </source>
</evidence>
<dbReference type="Proteomes" id="UP000753908">
    <property type="component" value="Unassembled WGS sequence"/>
</dbReference>
<dbReference type="PANTHER" id="PTHR34183">
    <property type="entry name" value="ENDOLYTIC PEPTIDOGLYCAN TRANSGLYCOSYLASE RLPA"/>
    <property type="match status" value="1"/>
</dbReference>
<dbReference type="InterPro" id="IPR034718">
    <property type="entry name" value="RlpA"/>
</dbReference>
<evidence type="ECO:0000256" key="2">
    <source>
        <dbReference type="ARBA" id="ARBA00023316"/>
    </source>
</evidence>
<dbReference type="InterPro" id="IPR009009">
    <property type="entry name" value="RlpA-like_DPBB"/>
</dbReference>
<dbReference type="CDD" id="cd22268">
    <property type="entry name" value="DPBB_RlpA-like"/>
    <property type="match status" value="1"/>
</dbReference>
<proteinExistence type="inferred from homology"/>
<evidence type="ECO:0000256" key="4">
    <source>
        <dbReference type="RuleBase" id="RU003495"/>
    </source>
</evidence>
<comment type="similarity">
    <text evidence="3 4">Belongs to the RlpA family.</text>
</comment>
<evidence type="ECO:0000313" key="7">
    <source>
        <dbReference type="Proteomes" id="UP000753908"/>
    </source>
</evidence>
<sequence precursor="true">MNQRIWSSLTATVMTTVLGTATSSYAQQTQTINQGSTISAPTTQVQGVPATSTLTSAQATAQATEVVKVGELQSRIPPREEEVIAKIHAHEVAGRQAATLFVRSIPVLTFLGSNSVVPNGTKVGQSDSLQKTASEDTVSRLGVANATGQISAAPNVSTTGDDPVWRATAIAAKLNQLSRDNVNAEAIAVQMKPECNCYSIDVNDEELVRINETTVLADTTHNPAEDALQATNRLRRLMGNAPPLREITGMQPATPLAQVSLGPIRVQVSGMASWYGPGFHGKRSASGERYNQNAMTAAHRSLPFGTNVQVTNLNNGRSVVVRINDRGPYIRGRVIDLSAAAARMLGLIHSGTAPVRIDVLDPSQPAVVEY</sequence>
<comment type="function">
    <text evidence="3">Lytic transglycosylase with a strong preference for naked glycan strands that lack stem peptides.</text>
</comment>
<comment type="caution">
    <text evidence="6">The sequence shown here is derived from an EMBL/GenBank/DDBJ whole genome shotgun (WGS) entry which is preliminary data.</text>
</comment>
<evidence type="ECO:0000256" key="1">
    <source>
        <dbReference type="ARBA" id="ARBA00023239"/>
    </source>
</evidence>
<dbReference type="NCBIfam" id="TIGR00413">
    <property type="entry name" value="rlpA"/>
    <property type="match status" value="1"/>
</dbReference>
<feature type="chain" id="PRO_5038178531" description="Probable endolytic peptidoglycan transglycosylase RlpA" evidence="3">
    <location>
        <begin position="27"/>
        <end position="370"/>
    </location>
</feature>
<reference evidence="6" key="2">
    <citation type="journal article" date="2022" name="Microbiol. Resour. Announc.">
        <title>Metagenome Sequencing to Explore Phylogenomics of Terrestrial Cyanobacteria.</title>
        <authorList>
            <person name="Ward R.D."/>
            <person name="Stajich J.E."/>
            <person name="Johansen J.R."/>
            <person name="Huntemann M."/>
            <person name="Clum A."/>
            <person name="Foster B."/>
            <person name="Foster B."/>
            <person name="Roux S."/>
            <person name="Palaniappan K."/>
            <person name="Varghese N."/>
            <person name="Mukherjee S."/>
            <person name="Reddy T.B.K."/>
            <person name="Daum C."/>
            <person name="Copeland A."/>
            <person name="Chen I.A."/>
            <person name="Ivanova N.N."/>
            <person name="Kyrpides N.C."/>
            <person name="Shapiro N."/>
            <person name="Eloe-Fadrosh E.A."/>
            <person name="Pietrasiak N."/>
        </authorList>
    </citation>
    <scope>NUCLEOTIDE SEQUENCE</scope>
    <source>
        <strain evidence="6">CPER-KK1</strain>
    </source>
</reference>
<dbReference type="HAMAP" id="MF_02071">
    <property type="entry name" value="RlpA"/>
    <property type="match status" value="1"/>
</dbReference>
<dbReference type="InterPro" id="IPR036908">
    <property type="entry name" value="RlpA-like_sf"/>
</dbReference>
<feature type="domain" description="RlpA-like protein double-psi beta-barrel" evidence="5">
    <location>
        <begin position="268"/>
        <end position="357"/>
    </location>
</feature>
<dbReference type="AlphaFoldDB" id="A0A951PRX9"/>
<protein>
    <recommendedName>
        <fullName evidence="3">Probable endolytic peptidoglycan transglycosylase RlpA</fullName>
        <ecNumber evidence="3">4.2.2.-</ecNumber>
    </recommendedName>
</protein>
<reference evidence="6" key="1">
    <citation type="submission" date="2021-05" db="EMBL/GenBank/DDBJ databases">
        <authorList>
            <person name="Pietrasiak N."/>
            <person name="Ward R."/>
            <person name="Stajich J.E."/>
            <person name="Kurbessoian T."/>
        </authorList>
    </citation>
    <scope>NUCLEOTIDE SEQUENCE</scope>
    <source>
        <strain evidence="6">CPER-KK1</strain>
    </source>
</reference>
<accession>A0A951PRX9</accession>
<dbReference type="GO" id="GO:0071555">
    <property type="term" value="P:cell wall organization"/>
    <property type="evidence" value="ECO:0007669"/>
    <property type="project" value="UniProtKB-KW"/>
</dbReference>
<dbReference type="GO" id="GO:0008932">
    <property type="term" value="F:lytic endotransglycosylase activity"/>
    <property type="evidence" value="ECO:0007669"/>
    <property type="project" value="UniProtKB-UniRule"/>
</dbReference>
<dbReference type="PANTHER" id="PTHR34183:SF8">
    <property type="entry name" value="ENDOLYTIC PEPTIDOGLYCAN TRANSGLYCOSYLASE RLPA-RELATED"/>
    <property type="match status" value="1"/>
</dbReference>
<dbReference type="SUPFAM" id="SSF50685">
    <property type="entry name" value="Barwin-like endoglucanases"/>
    <property type="match status" value="1"/>
</dbReference>
<evidence type="ECO:0000313" key="6">
    <source>
        <dbReference type="EMBL" id="MBW4548990.1"/>
    </source>
</evidence>
<gene>
    <name evidence="3" type="primary">rlpA</name>
    <name evidence="6" type="ORF">KME25_31985</name>
</gene>
<organism evidence="6 7">
    <name type="scientific">Symplocastrum torsivum CPER-KK1</name>
    <dbReference type="NCBI Taxonomy" id="450513"/>
    <lineage>
        <taxon>Bacteria</taxon>
        <taxon>Bacillati</taxon>
        <taxon>Cyanobacteriota</taxon>
        <taxon>Cyanophyceae</taxon>
        <taxon>Oscillatoriophycideae</taxon>
        <taxon>Oscillatoriales</taxon>
        <taxon>Microcoleaceae</taxon>
        <taxon>Symplocastrum</taxon>
    </lineage>
</organism>
<keyword evidence="3" id="KW-0732">Signal</keyword>
<keyword evidence="1 3" id="KW-0456">Lyase</keyword>
<dbReference type="Pfam" id="PF03330">
    <property type="entry name" value="DPBB_1"/>
    <property type="match status" value="1"/>
</dbReference>
<dbReference type="EC" id="4.2.2.-" evidence="3"/>
<dbReference type="GO" id="GO:0000270">
    <property type="term" value="P:peptidoglycan metabolic process"/>
    <property type="evidence" value="ECO:0007669"/>
    <property type="project" value="UniProtKB-UniRule"/>
</dbReference>
<keyword evidence="2 3" id="KW-0961">Cell wall biogenesis/degradation</keyword>
<name>A0A951PRX9_9CYAN</name>
<dbReference type="InterPro" id="IPR012997">
    <property type="entry name" value="RplA"/>
</dbReference>
<dbReference type="EMBL" id="JAHHIF010000079">
    <property type="protein sequence ID" value="MBW4548990.1"/>
    <property type="molecule type" value="Genomic_DNA"/>
</dbReference>